<gene>
    <name evidence="1" type="ORF">E3T51_14240</name>
</gene>
<name>A0A4V3IWN1_9MICO</name>
<evidence type="ECO:0008006" key="3">
    <source>
        <dbReference type="Google" id="ProtNLM"/>
    </source>
</evidence>
<proteinExistence type="predicted"/>
<sequence>MKSRLFRTLTGAIAAILLGAVLTSFPLPTSVEKATAAVGADFQAGNIISDQNFFNASSMSEGDIQNFFQSKTCTPRDGVSCLKDYTVTTPTTPAVGAGHCGQYTGGTNEPASRVVWKVAQACGISPAVLIVLMQKEQSLLTNPSAYGYARAMGWGCPDSGPGGTANCDANFFGLFNQVYKSAWQFRQYTLYPVSIPGGGTRQYRIGNIFVQYHPNVACGGQNVSILNQATANLYLYTPYVPNAAALGNMYGVGDGCSSYGNRNFWRMYSDWFGSPTSWPGTPVGQLESMSTSLGTISLKGWAVDPSSWGSQLAVDVQVDSTWHQLAANNSRSSVGSQFPEAGPNHGFEGSVPATKGAHSVCVYVQNVGTGSPLSLGCQTVVVPDESPSGKFTELYSTPAGFYVAGWAVDPDALNRSVVMDVQIDGQWQAWPADVPSQAASNAYPGAGLNHGFSKIVAASIGSHTICVYLRNLNLGSAASLGCRTINVLDTPAQGSLQTLTAGNAAVSLTGWAVDPDAVTAQLTIDVQINSAWYVLPATASSATALTSFPSAGANHGFVGTFPVANGVNTVCAYARNAIAGGPNGALGCKTVSVSGGTGIGPGSPQGAVTTVTGGQGSISLGGWAVDGDSSSAAVKVDVQVDGRWLLLDANESDASAQAKFPGVGVNHGFSKVIPVSAGAQTICVYLQNIGQGTPSSLGCHTVTVAASPVDGGPPTGEILSAVGGNGSIALSGWAVDPDVLTQAVKVDIQIDSKWAQWNADQSYAGASSEFPGAGSNHGFSGELSVDAGKHTICVYLQNVGQGGPVSLGCRVITTTAATAQGGSPSGELLSVVGGAGSIALTGWAIDPDVLSQAVQVDIQIGSRWVQLSADQSYPAGESKVPGAGVNHGFGGTLPVGAGNHTLCVYLQNVGQGSPVSLGCRVVTTTAASVQGSPTGELLSAVGGAGSIALSGWAIDPDILSGAVKIDVQVDSQWMLWTADQSYPDGDAKVPGAGVNHGFSGTVPVSAGTHTVCLYLQNVGGGGAASLGCRAIKTT</sequence>
<dbReference type="EMBL" id="SOHN01000016">
    <property type="protein sequence ID" value="TFD86272.1"/>
    <property type="molecule type" value="Genomic_DNA"/>
</dbReference>
<dbReference type="AlphaFoldDB" id="A0A4V3IWN1"/>
<dbReference type="RefSeq" id="WP_134530384.1">
    <property type="nucleotide sequence ID" value="NZ_SOHN01000016.1"/>
</dbReference>
<protein>
    <recommendedName>
        <fullName evidence="3">Hemagglutinin</fullName>
    </recommendedName>
</protein>
<keyword evidence="2" id="KW-1185">Reference proteome</keyword>
<evidence type="ECO:0000313" key="1">
    <source>
        <dbReference type="EMBL" id="TFD86272.1"/>
    </source>
</evidence>
<organism evidence="1 2">
    <name type="scientific">Cryobacterium serini</name>
    <dbReference type="NCBI Taxonomy" id="1259201"/>
    <lineage>
        <taxon>Bacteria</taxon>
        <taxon>Bacillati</taxon>
        <taxon>Actinomycetota</taxon>
        <taxon>Actinomycetes</taxon>
        <taxon>Micrococcales</taxon>
        <taxon>Microbacteriaceae</taxon>
        <taxon>Cryobacterium</taxon>
    </lineage>
</organism>
<reference evidence="1 2" key="1">
    <citation type="submission" date="2019-03" db="EMBL/GenBank/DDBJ databases">
        <title>Genomics of glacier-inhabiting Cryobacterium strains.</title>
        <authorList>
            <person name="Liu Q."/>
            <person name="Xin Y.-H."/>
        </authorList>
    </citation>
    <scope>NUCLEOTIDE SEQUENCE [LARGE SCALE GENOMIC DNA]</scope>
    <source>
        <strain evidence="1 2">Sr54</strain>
    </source>
</reference>
<dbReference type="Proteomes" id="UP000297626">
    <property type="component" value="Unassembled WGS sequence"/>
</dbReference>
<comment type="caution">
    <text evidence="1">The sequence shown here is derived from an EMBL/GenBank/DDBJ whole genome shotgun (WGS) entry which is preliminary data.</text>
</comment>
<accession>A0A4V3IWN1</accession>
<evidence type="ECO:0000313" key="2">
    <source>
        <dbReference type="Proteomes" id="UP000297626"/>
    </source>
</evidence>